<gene>
    <name evidence="1" type="ORF">CLOSYM_00362</name>
</gene>
<accession>A0ABC9U3C6</accession>
<dbReference type="Proteomes" id="UP000016491">
    <property type="component" value="Unassembled WGS sequence"/>
</dbReference>
<sequence>MFFIRFKRFLQSDPSSNFTVIVVFFSIFIRYSAERFLFSR</sequence>
<dbReference type="EMBL" id="AWSU01000028">
    <property type="protein sequence ID" value="ERI80386.1"/>
    <property type="molecule type" value="Genomic_DNA"/>
</dbReference>
<dbReference type="AlphaFoldDB" id="A0ABC9U3C6"/>
<evidence type="ECO:0000313" key="1">
    <source>
        <dbReference type="EMBL" id="ERI80386.1"/>
    </source>
</evidence>
<reference evidence="1 2" key="1">
    <citation type="submission" date="2013-07" db="EMBL/GenBank/DDBJ databases">
        <authorList>
            <person name="Weinstock G."/>
            <person name="Sodergren E."/>
            <person name="Wylie T."/>
            <person name="Fulton L."/>
            <person name="Fulton R."/>
            <person name="Fronick C."/>
            <person name="O'Laughlin M."/>
            <person name="Godfrey J."/>
            <person name="Miner T."/>
            <person name="Herter B."/>
            <person name="Appelbaum E."/>
            <person name="Cordes M."/>
            <person name="Lek S."/>
            <person name="Wollam A."/>
            <person name="Pepin K.H."/>
            <person name="Palsikar V.B."/>
            <person name="Mitreva M."/>
            <person name="Wilson R.K."/>
        </authorList>
    </citation>
    <scope>NUCLEOTIDE SEQUENCE [LARGE SCALE GENOMIC DNA]</scope>
    <source>
        <strain evidence="1 2">ATCC 14940</strain>
    </source>
</reference>
<organism evidence="1 2">
    <name type="scientific">[Clostridium] symbiosum ATCC 14940</name>
    <dbReference type="NCBI Taxonomy" id="411472"/>
    <lineage>
        <taxon>Bacteria</taxon>
        <taxon>Bacillati</taxon>
        <taxon>Bacillota</taxon>
        <taxon>Clostridia</taxon>
        <taxon>Lachnospirales</taxon>
        <taxon>Lachnospiraceae</taxon>
        <taxon>Otoolea</taxon>
    </lineage>
</organism>
<protein>
    <submittedName>
        <fullName evidence="1">Uncharacterized protein</fullName>
    </submittedName>
</protein>
<evidence type="ECO:0000313" key="2">
    <source>
        <dbReference type="Proteomes" id="UP000016491"/>
    </source>
</evidence>
<proteinExistence type="predicted"/>
<name>A0ABC9U3C6_CLOSY</name>
<comment type="caution">
    <text evidence="1">The sequence shown here is derived from an EMBL/GenBank/DDBJ whole genome shotgun (WGS) entry which is preliminary data.</text>
</comment>